<keyword evidence="1" id="KW-0472">Membrane</keyword>
<accession>A0AAU7DG99</accession>
<protein>
    <submittedName>
        <fullName evidence="2">Uncharacterized protein</fullName>
    </submittedName>
</protein>
<dbReference type="RefSeq" id="WP_348262294.1">
    <property type="nucleotide sequence ID" value="NZ_CP121196.1"/>
</dbReference>
<keyword evidence="1" id="KW-0812">Transmembrane</keyword>
<gene>
    <name evidence="2" type="ORF">P8935_21135</name>
</gene>
<sequence>MQSQLELDKGAASIAPGNRMRAALALAIIADLVQIAIFPLFVEGAASPADDALDLGMAGALSFLLGWHWEFAPSFLAKLVPGVDFVPLWTLAVANVYRKSKKLAAAADGVIEGEPVGTAARHP</sequence>
<evidence type="ECO:0000313" key="2">
    <source>
        <dbReference type="EMBL" id="XBH17062.1"/>
    </source>
</evidence>
<proteinExistence type="predicted"/>
<dbReference type="EMBL" id="CP121196">
    <property type="protein sequence ID" value="XBH17062.1"/>
    <property type="molecule type" value="Genomic_DNA"/>
</dbReference>
<keyword evidence="1" id="KW-1133">Transmembrane helix</keyword>
<dbReference type="AlphaFoldDB" id="A0AAU7DG99"/>
<organism evidence="2">
    <name type="scientific">Telmatobacter sp. DSM 110680</name>
    <dbReference type="NCBI Taxonomy" id="3036704"/>
    <lineage>
        <taxon>Bacteria</taxon>
        <taxon>Pseudomonadati</taxon>
        <taxon>Acidobacteriota</taxon>
        <taxon>Terriglobia</taxon>
        <taxon>Terriglobales</taxon>
        <taxon>Acidobacteriaceae</taxon>
        <taxon>Telmatobacter</taxon>
    </lineage>
</organism>
<feature type="transmembrane region" description="Helical" evidence="1">
    <location>
        <begin position="20"/>
        <end position="40"/>
    </location>
</feature>
<evidence type="ECO:0000256" key="1">
    <source>
        <dbReference type="SAM" id="Phobius"/>
    </source>
</evidence>
<name>A0AAU7DG99_9BACT</name>
<feature type="transmembrane region" description="Helical" evidence="1">
    <location>
        <begin position="75"/>
        <end position="97"/>
    </location>
</feature>
<reference evidence="2" key="1">
    <citation type="submission" date="2023-03" db="EMBL/GenBank/DDBJ databases">
        <title>Edaphobacter sp.</title>
        <authorList>
            <person name="Huber K.J."/>
            <person name="Papendorf J."/>
            <person name="Pilke C."/>
            <person name="Bunk B."/>
            <person name="Sproeer C."/>
            <person name="Pester M."/>
        </authorList>
    </citation>
    <scope>NUCLEOTIDE SEQUENCE</scope>
    <source>
        <strain evidence="2">DSM 110680</strain>
    </source>
</reference>